<dbReference type="PROSITE" id="PS50525">
    <property type="entry name" value="RDRP_SSRNA_NEG_SEG"/>
    <property type="match status" value="1"/>
</dbReference>
<evidence type="ECO:0000256" key="8">
    <source>
        <dbReference type="ARBA" id="ARBA00031012"/>
    </source>
</evidence>
<dbReference type="Pfam" id="PF15518">
    <property type="entry name" value="L_protein_N"/>
    <property type="match status" value="1"/>
</dbReference>
<keyword evidence="3" id="KW-0808">Transferase</keyword>
<accession>A0A2Z4Z4B9</accession>
<feature type="domain" description="RdRp catalytic" evidence="11">
    <location>
        <begin position="998"/>
        <end position="1194"/>
    </location>
</feature>
<evidence type="ECO:0000259" key="11">
    <source>
        <dbReference type="PROSITE" id="PS50525"/>
    </source>
</evidence>
<evidence type="ECO:0000256" key="5">
    <source>
        <dbReference type="ARBA" id="ARBA00022842"/>
    </source>
</evidence>
<name>A0A2Z4Z4B9_9VIRU</name>
<comment type="similarity">
    <text evidence="9">Belongs to the Bunyavirales RNA polymerase family.</text>
</comment>
<evidence type="ECO:0000256" key="10">
    <source>
        <dbReference type="SAM" id="MobiDB-lite"/>
    </source>
</evidence>
<dbReference type="EC" id="2.7.7.48" evidence="1"/>
<dbReference type="InterPro" id="IPR029124">
    <property type="entry name" value="L_protein_N"/>
</dbReference>
<evidence type="ECO:0000313" key="12">
    <source>
        <dbReference type="EMBL" id="AXA52548.1"/>
    </source>
</evidence>
<dbReference type="GO" id="GO:0003968">
    <property type="term" value="F:RNA-directed RNA polymerase activity"/>
    <property type="evidence" value="ECO:0007669"/>
    <property type="project" value="UniProtKB-EC"/>
</dbReference>
<feature type="region of interest" description="Disordered" evidence="10">
    <location>
        <begin position="2161"/>
        <end position="2184"/>
    </location>
</feature>
<feature type="compositionally biased region" description="Acidic residues" evidence="10">
    <location>
        <begin position="2172"/>
        <end position="2184"/>
    </location>
</feature>
<evidence type="ECO:0000256" key="2">
    <source>
        <dbReference type="ARBA" id="ARBA00018602"/>
    </source>
</evidence>
<dbReference type="InterPro" id="IPR007099">
    <property type="entry name" value="RNA-dir_pol_NSvirus"/>
</dbReference>
<evidence type="ECO:0000256" key="1">
    <source>
        <dbReference type="ARBA" id="ARBA00012494"/>
    </source>
</evidence>
<evidence type="ECO:0000256" key="6">
    <source>
        <dbReference type="ARBA" id="ARBA00030285"/>
    </source>
</evidence>
<dbReference type="Pfam" id="PF04196">
    <property type="entry name" value="Bunya_RdRp"/>
    <property type="match status" value="1"/>
</dbReference>
<dbReference type="EMBL" id="MH213237">
    <property type="protein sequence ID" value="AXA52548.1"/>
    <property type="molecule type" value="Viral_cRNA"/>
</dbReference>
<dbReference type="GO" id="GO:0039694">
    <property type="term" value="P:viral RNA genome replication"/>
    <property type="evidence" value="ECO:0007669"/>
    <property type="project" value="InterPro"/>
</dbReference>
<keyword evidence="5" id="KW-0460">Magnesium</keyword>
<evidence type="ECO:0000256" key="3">
    <source>
        <dbReference type="ARBA" id="ARBA00022679"/>
    </source>
</evidence>
<evidence type="ECO:0000256" key="9">
    <source>
        <dbReference type="ARBA" id="ARBA00034123"/>
    </source>
</evidence>
<keyword evidence="4" id="KW-0378">Hydrolase</keyword>
<dbReference type="GO" id="GO:0016787">
    <property type="term" value="F:hydrolase activity"/>
    <property type="evidence" value="ECO:0007669"/>
    <property type="project" value="UniProtKB-KW"/>
</dbReference>
<organism evidence="12">
    <name type="scientific">Linepithema humile bunyan-like virus 1</name>
    <dbReference type="NCBI Taxonomy" id="2259778"/>
    <lineage>
        <taxon>Viruses</taxon>
        <taxon>Riboviria</taxon>
        <taxon>Orthornavirae</taxon>
        <taxon>Negarnaviricota</taxon>
        <taxon>Polyploviricotina</taxon>
        <taxon>Ellioviricetes</taxon>
        <taxon>Bunyavirales</taxon>
    </lineage>
</organism>
<protein>
    <recommendedName>
        <fullName evidence="2">RNA-directed RNA polymerase L</fullName>
        <ecNumber evidence="1">2.7.7.48</ecNumber>
    </recommendedName>
    <alternativeName>
        <fullName evidence="6">Large structural protein</fullName>
    </alternativeName>
    <alternativeName>
        <fullName evidence="8">Replicase</fullName>
    </alternativeName>
    <alternativeName>
        <fullName evidence="7">Transcriptase</fullName>
    </alternativeName>
</protein>
<reference evidence="12" key="1">
    <citation type="journal article" date="2018" name="J. Gen. Virol.">
        <title>Viruses of invasive Argentine ants from the European Main supercolony: characterization, interactions and evolution.</title>
        <authorList>
            <person name="Viljakainen L."/>
            <person name="Holmberg I."/>
            <person name="Abril S."/>
            <person name="Jurvansuu J."/>
        </authorList>
    </citation>
    <scope>NUCLEOTIDE SEQUENCE</scope>
    <source>
        <strain evidence="12">11CAT01R</strain>
    </source>
</reference>
<sequence>MSMDTIIPVRGDNHIENFNLSEIIFNEYELNENLEFNRLYFNNTGWYNYFSEDPVITTDNVALIRHDEEGVIWSFTTETLGIGILGGTITSASKETKFKDKYKIRHEFVAEALQKCSTDVKLREIFKEENDEDDELTPDFIWKDRNNVYHVLELATTRNNTEDGLKRSYDTKAFKYKYALEVRALQNICITYSIIVVSQDMVLSSIRLPRQILTELIVRMRIGLALENLAKSQGISLETDVYDVIHKALVEELERNLSKIPYLINNKNDLTITQNYIDSIKGEPDGKEVLKIYLESINDVKRDIPKIKDNNSKLDDLLSEYIAKFETDNGKNNLKSPINLPLFLSEPTKSNVDIPDILLRARPNCLESKIWSIAMDNYRTERIRNVDEDPTMLMREALETNIENIKEYESSRKSQRSRYHRVNIMQDLNLQDKEKAAEQGLWAKKHKNDVFYKERRLQSQKPFSWNTYTDDISDFICNSNLLDYCDTRTDSHTMIEQLIEKSEKLIGNSSIGLSFLQLWSKTKLFRALDLISDIGMELCISNKQNCKSGFAILKKLRYHEAYILIFPTKSSEHTFFTLYFPKGECLSELPFRRYINVGDGFIYPLVSVKQSKLENWCNASSSVLSLASFWSWFYELNNDSPEHFKYHSEASKMLLLSLLIRLEDKAETEESVTQMRYMYMESFKGLVTPIMSNPFKILSKLTTRPKSRLNLWVIKNCLNNFKTMIINPPVRMPTKEVNLIEGEDSLPKDSWLYLLNCFTGSCINSASKIINLVYLGYLKNKNESPEGNTDFSLIEKTLEEEFKLDRINIRKSMGESNLNNKPGPKQFSKNCIMFGSKLMEDKLSKALGQNWKDQLGTQILDKLAEAMTSTIASLKASCSINHEFCPDKASLSDPQVAMRIKVIEALAKKIDNFGLNPFTKLEEFISYIEATSNGVISDLFKKQQHGGLREIYVLTIESRIVQLFIEIISRTICSYFDEETLTHPKNKLRKLNEHRRLSARLASKRSSLSVDLCSSNDKTRWNQNFVMSAMIIPLIRMTPEYLHNPIIRIMNLWTNKLIRIPPSVCNHLINRTKFSSSTFNKMANLFWNPSKACPIFDDQMSNCVRLNTGMMQGILHYTSSLLHLTFLHSSNKIMPTILRSWYPENGFIMSQICSSDDSATMLSIFSPTNHLILDNVFVKVCCMASLALESLSSICAYFCMQESVKTTSSLIDYVEFNSEFMFNNTIAMPVIKFVSASLNLTESESFLERFYTQYNLISDLFASGFTAHHTHFCQISQAYFHYKTMGSSTNALFKDWVEHILDWPDPKYGFFLLDLDLMPGVLGYSYAHWNVSVKTQIFQGTVKELNTEPWIVTPEGGITQSLIIKHGEVLRWKKLVKNVVKDMDIQDLIKEDPSILFRLPENVKELNLKLAIQSTSPGVAKSMRRGNPFLQSVAMSVYAINTHSFSKTTVTQEFNRRVKHYDKVCILGELTRLKVQEITYRDLENSLNLAFPNKKKFEELQNIISQMRKSVLVECHRFRERKNEIIIQPRTASLPLSLLQVLKMRWFGIPIRASHKIYKSCLNVYKESIPWLRDTIDDTLEISPFETYQELHGFINSTLEKTRVFRRNGPGLYSRRFLGQIYNLIRKSQRPCMILVEPAGKKKKLAISSDLITKINLALSIPIYHQRNSFVQSILKESSPLCDDLTSISNMTRREATLAYIQGVLKENFTVNDVAIHMRDMGLGTHISYVQEQRKIISDKEIKWIGEGKCYVFLEGCQALMTIKDEYLVQVKIDNWKRLKSNMFCFNQLIRDMKLKPIMDSSRPRLVLAKYNGTNFVAPNCVGCPVLQLEERSKIKFDPSGLSIKIDLNEIKIVQKVLSQDKARVLFEVCMLKYKMNHNDIILSQKNESLSSIWNAWINQHPCQDSTMFSLIKRVIKDKDSQLFRWMRDTLQSRLQFKNLGSFNIKFYDAAVEYEEARPVSLDEEDEEVEALLNMIKQGKMDIEESAFMGKIKPEISLTTKEWVETSKEDIEEEERIALNILMGIGIDDPLPLWVEYVKNWQEFAGEESVSIIGPAYGSFLSVHPLWDEVINNFYVETPSFWMDISDGKVPVNYELVAKDLMELLEIKTKPITERVTSILERYKLAKEYSEIEAKDDTSSEGLGPSESVFEVDVHEQFMEEIVRESPNNDNTSEEDDEIFEIFN</sequence>
<evidence type="ECO:0000256" key="4">
    <source>
        <dbReference type="ARBA" id="ARBA00022801"/>
    </source>
</evidence>
<dbReference type="GO" id="GO:0006351">
    <property type="term" value="P:DNA-templated transcription"/>
    <property type="evidence" value="ECO:0007669"/>
    <property type="project" value="InterPro"/>
</dbReference>
<dbReference type="InterPro" id="IPR007322">
    <property type="entry name" value="RNA_pol_bunyavir"/>
</dbReference>
<evidence type="ECO:0000256" key="7">
    <source>
        <dbReference type="ARBA" id="ARBA00030436"/>
    </source>
</evidence>
<proteinExistence type="inferred from homology"/>